<comment type="caution">
    <text evidence="2">The sequence shown here is derived from an EMBL/GenBank/DDBJ whole genome shotgun (WGS) entry which is preliminary data.</text>
</comment>
<dbReference type="KEGG" id="pdo:PSDT_0518"/>
<feature type="region of interest" description="Disordered" evidence="1">
    <location>
        <begin position="427"/>
        <end position="517"/>
    </location>
</feature>
<dbReference type="HOGENOM" id="CLU_023500_1_0_11"/>
<gene>
    <name evidence="2" type="ORF">HMPREF0620_1139</name>
</gene>
<name>E6K022_PARDN</name>
<proteinExistence type="predicted"/>
<accession>E6K022</accession>
<sequence length="517" mass="57856">MAENHSGSRGGNRSGNRGGNSRGGFHGGNRSGRPGQGGNGGGHGHYGHFGHSDHSNHTDHFGKGGQRGFKRYDHNDHKNRYDRDRSDRSDRYDRSDRGFRPRRHDDEGRRGYGDRRDGRRGNRFDDRRDGDRRDDRRAERRGNHYEDRPGRPFDKRERGNHQGRQSSSNYDNGRRNSDGTVSYPSQNPYTDRRPGEPKMPAGMEWSMLSKEEKERLRGLSKEHAENIGLHMLAAFALEESDPEAALDHAKWIAKQASRIDMTRETLALIAYRMGDYRLALREFRTAFRMNGYGDYLPFMADCERGLGNPKKAIEIATSEDARYLQGESKAELFLVYAGALADLGKYDEAIKVAHTLAHAQGVGGAYRMRAVQAEQYFNEEAGDEEAATALDPLLDSLEARYADDENDEVPEEDVVDNDMESITDDMLRGMGIDPEDFYAHHDEDDEPEPEPEAGSETLAEPEASTESENPVEPEASAESDAETSAEPATEVSPEAGPETEVNNQEQGQEQTASSPES</sequence>
<dbReference type="RefSeq" id="WP_006289886.1">
    <property type="nucleotide sequence ID" value="NZ_AP012333.1"/>
</dbReference>
<dbReference type="AlphaFoldDB" id="E6K022"/>
<protein>
    <recommendedName>
        <fullName evidence="4">Tetratricopeptide repeat protein</fullName>
    </recommendedName>
</protein>
<evidence type="ECO:0000256" key="1">
    <source>
        <dbReference type="SAM" id="MobiDB-lite"/>
    </source>
</evidence>
<dbReference type="EMBL" id="AEON01000001">
    <property type="protein sequence ID" value="EFT84134.1"/>
    <property type="molecule type" value="Genomic_DNA"/>
</dbReference>
<dbReference type="SUPFAM" id="SSF48452">
    <property type="entry name" value="TPR-like"/>
    <property type="match status" value="1"/>
</dbReference>
<feature type="compositionally biased region" description="Polar residues" evidence="1">
    <location>
        <begin position="500"/>
        <end position="517"/>
    </location>
</feature>
<evidence type="ECO:0000313" key="2">
    <source>
        <dbReference type="EMBL" id="EFT84134.1"/>
    </source>
</evidence>
<reference evidence="2 3" key="1">
    <citation type="submission" date="2010-12" db="EMBL/GenBank/DDBJ databases">
        <authorList>
            <person name="Muzny D."/>
            <person name="Qin X."/>
            <person name="Buhay C."/>
            <person name="Dugan-Rocha S."/>
            <person name="Ding Y."/>
            <person name="Chen G."/>
            <person name="Hawes A."/>
            <person name="Holder M."/>
            <person name="Jhangiani S."/>
            <person name="Johnson A."/>
            <person name="Khan Z."/>
            <person name="Li Z."/>
            <person name="Liu W."/>
            <person name="Liu X."/>
            <person name="Perez L."/>
            <person name="Shen H."/>
            <person name="Wang Q."/>
            <person name="Watt J."/>
            <person name="Xi L."/>
            <person name="Xin Y."/>
            <person name="Zhou J."/>
            <person name="Deng J."/>
            <person name="Jiang H."/>
            <person name="Liu Y."/>
            <person name="Qu J."/>
            <person name="Song X.-Z."/>
            <person name="Zhang L."/>
            <person name="Villasana D."/>
            <person name="Johnson A."/>
            <person name="Liu J."/>
            <person name="Liyanage D."/>
            <person name="Lorensuhewa L."/>
            <person name="Robinson T."/>
            <person name="Song A."/>
            <person name="Song B.-B."/>
            <person name="Dinh H."/>
            <person name="Thornton R."/>
            <person name="Coyle M."/>
            <person name="Francisco L."/>
            <person name="Jackson L."/>
            <person name="Javaid M."/>
            <person name="Korchina V."/>
            <person name="Kovar C."/>
            <person name="Mata R."/>
            <person name="Mathew T."/>
            <person name="Ngo R."/>
            <person name="Nguyen L."/>
            <person name="Nguyen N."/>
            <person name="Okwuonu G."/>
            <person name="Ongeri F."/>
            <person name="Pham C."/>
            <person name="Simmons D."/>
            <person name="Wilczek-Boney K."/>
            <person name="Hale W."/>
            <person name="Jakkamsetti A."/>
            <person name="Pham P."/>
            <person name="Ruth R."/>
            <person name="San Lucas F."/>
            <person name="Warren J."/>
            <person name="Zhang J."/>
            <person name="Zhao Z."/>
            <person name="Zhou C."/>
            <person name="Zhu D."/>
            <person name="Lee S."/>
            <person name="Bess C."/>
            <person name="Blankenburg K."/>
            <person name="Forbes L."/>
            <person name="Fu Q."/>
            <person name="Gubbala S."/>
            <person name="Hirani K."/>
            <person name="Jayaseelan J.C."/>
            <person name="Lara F."/>
            <person name="Munidasa M."/>
            <person name="Palculict T."/>
            <person name="Patil S."/>
            <person name="Pu L.-L."/>
            <person name="Saada N."/>
            <person name="Tang L."/>
            <person name="Weissenberger G."/>
            <person name="Zhu Y."/>
            <person name="Hemphill L."/>
            <person name="Shang Y."/>
            <person name="Youmans B."/>
            <person name="Ayvaz T."/>
            <person name="Ross M."/>
            <person name="Santibanez J."/>
            <person name="Aqrawi P."/>
            <person name="Gross S."/>
            <person name="Joshi V."/>
            <person name="Fowler G."/>
            <person name="Nazareth L."/>
            <person name="Reid J."/>
            <person name="Worley K."/>
            <person name="Petrosino J."/>
            <person name="Highlander S."/>
            <person name="Gibbs R."/>
        </authorList>
    </citation>
    <scope>NUCLEOTIDE SEQUENCE [LARGE SCALE GENOMIC DNA]</scope>
    <source>
        <strain evidence="2 3">DSM 10105</strain>
    </source>
</reference>
<dbReference type="PATRIC" id="fig|864564.6.peg.570"/>
<dbReference type="eggNOG" id="COG0457">
    <property type="taxonomic scope" value="Bacteria"/>
</dbReference>
<dbReference type="Proteomes" id="UP000004946">
    <property type="component" value="Chromosome"/>
</dbReference>
<feature type="compositionally biased region" description="Polar residues" evidence="1">
    <location>
        <begin position="162"/>
        <end position="171"/>
    </location>
</feature>
<feature type="compositionally biased region" description="Basic and acidic residues" evidence="1">
    <location>
        <begin position="70"/>
        <end position="160"/>
    </location>
</feature>
<feature type="compositionally biased region" description="Acidic residues" evidence="1">
    <location>
        <begin position="443"/>
        <end position="453"/>
    </location>
</feature>
<organism evidence="2 3">
    <name type="scientific">Parascardovia denticolens DSM 10105 = JCM 12538</name>
    <dbReference type="NCBI Taxonomy" id="864564"/>
    <lineage>
        <taxon>Bacteria</taxon>
        <taxon>Bacillati</taxon>
        <taxon>Actinomycetota</taxon>
        <taxon>Actinomycetes</taxon>
        <taxon>Bifidobacteriales</taxon>
        <taxon>Bifidobacteriaceae</taxon>
        <taxon>Parascardovia</taxon>
    </lineage>
</organism>
<evidence type="ECO:0000313" key="3">
    <source>
        <dbReference type="Proteomes" id="UP000004946"/>
    </source>
</evidence>
<feature type="region of interest" description="Disordered" evidence="1">
    <location>
        <begin position="1"/>
        <end position="203"/>
    </location>
</feature>
<feature type="compositionally biased region" description="Polar residues" evidence="1">
    <location>
        <begin position="178"/>
        <end position="189"/>
    </location>
</feature>
<feature type="compositionally biased region" description="Basic and acidic residues" evidence="1">
    <location>
        <begin position="50"/>
        <end position="62"/>
    </location>
</feature>
<dbReference type="Gene3D" id="1.25.40.10">
    <property type="entry name" value="Tetratricopeptide repeat domain"/>
    <property type="match status" value="1"/>
</dbReference>
<evidence type="ECO:0008006" key="4">
    <source>
        <dbReference type="Google" id="ProtNLM"/>
    </source>
</evidence>
<keyword evidence="3" id="KW-1185">Reference proteome</keyword>
<feature type="compositionally biased region" description="Acidic residues" evidence="1">
    <location>
        <begin position="463"/>
        <end position="483"/>
    </location>
</feature>
<feature type="compositionally biased region" description="Gly residues" evidence="1">
    <location>
        <begin position="8"/>
        <end position="44"/>
    </location>
</feature>
<dbReference type="InterPro" id="IPR011990">
    <property type="entry name" value="TPR-like_helical_dom_sf"/>
</dbReference>